<dbReference type="GO" id="GO:0009401">
    <property type="term" value="P:phosphoenolpyruvate-dependent sugar phosphotransferase system"/>
    <property type="evidence" value="ECO:0007669"/>
    <property type="project" value="InterPro"/>
</dbReference>
<dbReference type="Proteomes" id="UP000198847">
    <property type="component" value="Unassembled WGS sequence"/>
</dbReference>
<protein>
    <submittedName>
        <fullName evidence="3">PTS system IIB component, Gat family</fullName>
    </submittedName>
</protein>
<evidence type="ECO:0000256" key="1">
    <source>
        <dbReference type="ARBA" id="ARBA00022679"/>
    </source>
</evidence>
<feature type="domain" description="PTS EIIB type-2" evidence="2">
    <location>
        <begin position="5"/>
        <end position="97"/>
    </location>
</feature>
<dbReference type="EMBL" id="FODY01000012">
    <property type="protein sequence ID" value="SEP16374.1"/>
    <property type="molecule type" value="Genomic_DNA"/>
</dbReference>
<dbReference type="InterPro" id="IPR013011">
    <property type="entry name" value="PTS_EIIB_2"/>
</dbReference>
<dbReference type="STRING" id="112903.SAMN04490178_1126"/>
<evidence type="ECO:0000259" key="2">
    <source>
        <dbReference type="PROSITE" id="PS51099"/>
    </source>
</evidence>
<dbReference type="AlphaFoldDB" id="A0A1H8VM53"/>
<dbReference type="PROSITE" id="PS51099">
    <property type="entry name" value="PTS_EIIB_TYPE_2"/>
    <property type="match status" value="1"/>
</dbReference>
<reference evidence="3 4" key="1">
    <citation type="submission" date="2016-10" db="EMBL/GenBank/DDBJ databases">
        <authorList>
            <person name="de Groot N.N."/>
        </authorList>
    </citation>
    <scope>NUCLEOTIDE SEQUENCE [LARGE SCALE GENOMIC DNA]</scope>
    <source>
        <strain evidence="3 4">DSM 13305</strain>
    </source>
</reference>
<accession>A0A1H8VM53</accession>
<dbReference type="GO" id="GO:0008982">
    <property type="term" value="F:protein-N(PI)-phosphohistidine-sugar phosphotransferase activity"/>
    <property type="evidence" value="ECO:0007669"/>
    <property type="project" value="InterPro"/>
</dbReference>
<evidence type="ECO:0000313" key="3">
    <source>
        <dbReference type="EMBL" id="SEP16374.1"/>
    </source>
</evidence>
<name>A0A1H8VM53_9FIRM</name>
<dbReference type="Pfam" id="PF02302">
    <property type="entry name" value="PTS_IIB"/>
    <property type="match status" value="1"/>
</dbReference>
<gene>
    <name evidence="3" type="ORF">SAMN04490178_1126</name>
</gene>
<keyword evidence="1" id="KW-0808">Transferase</keyword>
<dbReference type="RefSeq" id="WP_091747000.1">
    <property type="nucleotide sequence ID" value="NZ_FODY01000012.1"/>
</dbReference>
<evidence type="ECO:0000313" key="4">
    <source>
        <dbReference type="Proteomes" id="UP000198847"/>
    </source>
</evidence>
<dbReference type="Gene3D" id="3.40.50.2300">
    <property type="match status" value="1"/>
</dbReference>
<proteinExistence type="predicted"/>
<keyword evidence="4" id="KW-1185">Reference proteome</keyword>
<dbReference type="InterPro" id="IPR036095">
    <property type="entry name" value="PTS_EIIB-like_sf"/>
</dbReference>
<dbReference type="CDD" id="cd05566">
    <property type="entry name" value="PTS_IIB_galactitol"/>
    <property type="match status" value="1"/>
</dbReference>
<dbReference type="InterPro" id="IPR003501">
    <property type="entry name" value="PTS_EIIB_2/3"/>
</dbReference>
<sequence>MAGEKRILVACGAGVCTSTMAINKLRDALDKRGKLKMVKISQCKIAEISSMAAAHDLVVATTQVSAKIPIPVVTGTAFLTGVGIDRVVEEIIGYLKI</sequence>
<dbReference type="OrthoDB" id="6505030at2"/>
<organism evidence="3 4">
    <name type="scientific">Propionispora vibrioides</name>
    <dbReference type="NCBI Taxonomy" id="112903"/>
    <lineage>
        <taxon>Bacteria</taxon>
        <taxon>Bacillati</taxon>
        <taxon>Bacillota</taxon>
        <taxon>Negativicutes</taxon>
        <taxon>Selenomonadales</taxon>
        <taxon>Sporomusaceae</taxon>
        <taxon>Propionispora</taxon>
    </lineage>
</organism>
<dbReference type="SUPFAM" id="SSF52794">
    <property type="entry name" value="PTS system IIB component-like"/>
    <property type="match status" value="1"/>
</dbReference>